<keyword evidence="1" id="KW-0732">Signal</keyword>
<sequence>MKIRIPLIAILAGSAFATIPSVASAQSWGGYVGSDSPYYDRGYYNQGYNYDRSYYRDRDGGYYRHDDWRDRRERWERERARRYWMQRRWEREHRWHHDDDDN</sequence>
<evidence type="ECO:0000313" key="2">
    <source>
        <dbReference type="EMBL" id="MCW6533449.1"/>
    </source>
</evidence>
<evidence type="ECO:0000313" key="3">
    <source>
        <dbReference type="Proteomes" id="UP001165565"/>
    </source>
</evidence>
<dbReference type="RefSeq" id="WP_179514280.1">
    <property type="nucleotide sequence ID" value="NZ_JANFAV010000001.1"/>
</dbReference>
<reference evidence="2" key="1">
    <citation type="submission" date="2022-06" db="EMBL/GenBank/DDBJ databases">
        <title>Sphingomonas sp. nov. isolated from rhizosphere soil of tomato.</title>
        <authorList>
            <person name="Dong H."/>
            <person name="Gao R."/>
        </authorList>
    </citation>
    <scope>NUCLEOTIDE SEQUENCE</scope>
    <source>
        <strain evidence="2">MMSM24</strain>
    </source>
</reference>
<dbReference type="Proteomes" id="UP001165565">
    <property type="component" value="Unassembled WGS sequence"/>
</dbReference>
<proteinExistence type="predicted"/>
<protein>
    <submittedName>
        <fullName evidence="2">Uncharacterized protein</fullName>
    </submittedName>
</protein>
<evidence type="ECO:0000256" key="1">
    <source>
        <dbReference type="SAM" id="SignalP"/>
    </source>
</evidence>
<organism evidence="2 3">
    <name type="scientific">Sphingomonas lycopersici</name>
    <dbReference type="NCBI Taxonomy" id="2951807"/>
    <lineage>
        <taxon>Bacteria</taxon>
        <taxon>Pseudomonadati</taxon>
        <taxon>Pseudomonadota</taxon>
        <taxon>Alphaproteobacteria</taxon>
        <taxon>Sphingomonadales</taxon>
        <taxon>Sphingomonadaceae</taxon>
        <taxon>Sphingomonas</taxon>
    </lineage>
</organism>
<dbReference type="AlphaFoldDB" id="A0AA42CNL2"/>
<feature type="signal peptide" evidence="1">
    <location>
        <begin position="1"/>
        <end position="25"/>
    </location>
</feature>
<dbReference type="EMBL" id="JANFAV010000001">
    <property type="protein sequence ID" value="MCW6533449.1"/>
    <property type="molecule type" value="Genomic_DNA"/>
</dbReference>
<gene>
    <name evidence="2" type="ORF">NEE01_01485</name>
</gene>
<comment type="caution">
    <text evidence="2">The sequence shown here is derived from an EMBL/GenBank/DDBJ whole genome shotgun (WGS) entry which is preliminary data.</text>
</comment>
<feature type="chain" id="PRO_5041373916" evidence="1">
    <location>
        <begin position="26"/>
        <end position="102"/>
    </location>
</feature>
<name>A0AA42CNL2_9SPHN</name>
<keyword evidence="3" id="KW-1185">Reference proteome</keyword>
<accession>A0AA42CNL2</accession>